<organism evidence="2 3">
    <name type="scientific">Myroides marinus</name>
    <dbReference type="NCBI Taxonomy" id="703342"/>
    <lineage>
        <taxon>Bacteria</taxon>
        <taxon>Pseudomonadati</taxon>
        <taxon>Bacteroidota</taxon>
        <taxon>Flavobacteriia</taxon>
        <taxon>Flavobacteriales</taxon>
        <taxon>Flavobacteriaceae</taxon>
        <taxon>Myroides</taxon>
    </lineage>
</organism>
<sequence>MKKLIGAFLLVLGLGFVACENETKNGDPSIIAMVNNEEYTIKTNASGMKFETWRPNYNELKVANENVFFMKAETDTTMFALRVPYTLFENQPVRSFEFGDVVQATEDNKNVAFAQYIVYDKKSKTQLAVYRTAASISNSGIFSYADDKKQVPGTVTAEFFANMQKEKPEGYDKLTTKQKEYYEKLQPMKSFQDGVIYRMPVSAGK</sequence>
<name>A0A165RJW5_9FLAO</name>
<keyword evidence="3" id="KW-1185">Reference proteome</keyword>
<reference evidence="2 3" key="1">
    <citation type="submission" date="2016-01" db="EMBL/GenBank/DDBJ databases">
        <title>Whole genome sequencing of Myroides marinus L41.</title>
        <authorList>
            <person name="Hong K.W."/>
        </authorList>
    </citation>
    <scope>NUCLEOTIDE SEQUENCE [LARGE SCALE GENOMIC DNA]</scope>
    <source>
        <strain evidence="2 3">L41</strain>
    </source>
</reference>
<comment type="caution">
    <text evidence="2">The sequence shown here is derived from an EMBL/GenBank/DDBJ whole genome shotgun (WGS) entry which is preliminary data.</text>
</comment>
<keyword evidence="1" id="KW-0732">Signal</keyword>
<evidence type="ECO:0000256" key="1">
    <source>
        <dbReference type="SAM" id="SignalP"/>
    </source>
</evidence>
<feature type="chain" id="PRO_5007865810" description="Lipoprotein" evidence="1">
    <location>
        <begin position="19"/>
        <end position="205"/>
    </location>
</feature>
<dbReference type="Proteomes" id="UP000076630">
    <property type="component" value="Unassembled WGS sequence"/>
</dbReference>
<evidence type="ECO:0008006" key="4">
    <source>
        <dbReference type="Google" id="ProtNLM"/>
    </source>
</evidence>
<protein>
    <recommendedName>
        <fullName evidence="4">Lipoprotein</fullName>
    </recommendedName>
</protein>
<evidence type="ECO:0000313" key="3">
    <source>
        <dbReference type="Proteomes" id="UP000076630"/>
    </source>
</evidence>
<dbReference type="AlphaFoldDB" id="A0A165RJW5"/>
<gene>
    <name evidence="2" type="ORF">AV926_06610</name>
</gene>
<dbReference type="PROSITE" id="PS51257">
    <property type="entry name" value="PROKAR_LIPOPROTEIN"/>
    <property type="match status" value="1"/>
</dbReference>
<accession>A0A165RJW5</accession>
<feature type="signal peptide" evidence="1">
    <location>
        <begin position="1"/>
        <end position="18"/>
    </location>
</feature>
<dbReference type="OrthoDB" id="1448607at2"/>
<proteinExistence type="predicted"/>
<dbReference type="EMBL" id="LQNU01000043">
    <property type="protein sequence ID" value="KZE82822.1"/>
    <property type="molecule type" value="Genomic_DNA"/>
</dbReference>
<dbReference type="RefSeq" id="WP_038987246.1">
    <property type="nucleotide sequence ID" value="NZ_JACAJW010000006.1"/>
</dbReference>
<evidence type="ECO:0000313" key="2">
    <source>
        <dbReference type="EMBL" id="KZE82822.1"/>
    </source>
</evidence>